<dbReference type="GO" id="GO:0030655">
    <property type="term" value="P:beta-lactam antibiotic catabolic process"/>
    <property type="evidence" value="ECO:0007669"/>
    <property type="project" value="InterPro"/>
</dbReference>
<dbReference type="SUPFAM" id="SSF56601">
    <property type="entry name" value="beta-lactamase/transpeptidase-like"/>
    <property type="match status" value="1"/>
</dbReference>
<evidence type="ECO:0000313" key="4">
    <source>
        <dbReference type="Proteomes" id="UP000540519"/>
    </source>
</evidence>
<dbReference type="Proteomes" id="UP000540519">
    <property type="component" value="Unassembled WGS sequence"/>
</dbReference>
<dbReference type="InterPro" id="IPR012338">
    <property type="entry name" value="Beta-lactam/transpept-like"/>
</dbReference>
<protein>
    <recommendedName>
        <fullName evidence="2">Beta-lactamase class A catalytic domain-containing protein</fullName>
    </recommendedName>
</protein>
<accession>A0A7X3D2I2</accession>
<proteinExistence type="predicted"/>
<feature type="domain" description="Beta-lactamase class A catalytic" evidence="2">
    <location>
        <begin position="74"/>
        <end position="338"/>
    </location>
</feature>
<dbReference type="PROSITE" id="PS51257">
    <property type="entry name" value="PROKAR_LIPOPROTEIN"/>
    <property type="match status" value="1"/>
</dbReference>
<evidence type="ECO:0000256" key="1">
    <source>
        <dbReference type="SAM" id="SignalP"/>
    </source>
</evidence>
<feature type="signal peptide" evidence="1">
    <location>
        <begin position="1"/>
        <end position="25"/>
    </location>
</feature>
<dbReference type="Pfam" id="PF13354">
    <property type="entry name" value="Beta-lactamase2"/>
    <property type="match status" value="1"/>
</dbReference>
<feature type="chain" id="PRO_5030853371" description="Beta-lactamase class A catalytic domain-containing protein" evidence="1">
    <location>
        <begin position="26"/>
        <end position="383"/>
    </location>
</feature>
<reference evidence="3 4" key="1">
    <citation type="journal article" date="2019" name="Mar. Drugs">
        <title>Comparative Genomics and CAZyme Genome Repertoires of Marine Zobellia amurskyensis KMM 3526(T) and Zobellia laminariae KMM 3676(T).</title>
        <authorList>
            <person name="Chernysheva N."/>
            <person name="Bystritskaya E."/>
            <person name="Stenkova A."/>
            <person name="Golovkin I."/>
            <person name="Nedashkovskaya O."/>
            <person name="Isaeva M."/>
        </authorList>
    </citation>
    <scope>NUCLEOTIDE SEQUENCE [LARGE SCALE GENOMIC DNA]</scope>
    <source>
        <strain evidence="3 4">KMM 3526</strain>
    </source>
</reference>
<dbReference type="EMBL" id="RCNR01000022">
    <property type="protein sequence ID" value="MUH36603.1"/>
    <property type="molecule type" value="Genomic_DNA"/>
</dbReference>
<name>A0A7X3D2I2_9FLAO</name>
<dbReference type="InterPro" id="IPR045155">
    <property type="entry name" value="Beta-lactam_cat"/>
</dbReference>
<keyword evidence="4" id="KW-1185">Reference proteome</keyword>
<dbReference type="Gene3D" id="3.40.710.10">
    <property type="entry name" value="DD-peptidase/beta-lactamase superfamily"/>
    <property type="match status" value="1"/>
</dbReference>
<dbReference type="OrthoDB" id="1884322at2"/>
<evidence type="ECO:0000313" key="3">
    <source>
        <dbReference type="EMBL" id="MUH36603.1"/>
    </source>
</evidence>
<keyword evidence="1" id="KW-0732">Signal</keyword>
<evidence type="ECO:0000259" key="2">
    <source>
        <dbReference type="Pfam" id="PF13354"/>
    </source>
</evidence>
<organism evidence="3 4">
    <name type="scientific">Zobellia amurskyensis</name>
    <dbReference type="NCBI Taxonomy" id="248905"/>
    <lineage>
        <taxon>Bacteria</taxon>
        <taxon>Pseudomonadati</taxon>
        <taxon>Bacteroidota</taxon>
        <taxon>Flavobacteriia</taxon>
        <taxon>Flavobacteriales</taxon>
        <taxon>Flavobacteriaceae</taxon>
        <taxon>Zobellia</taxon>
    </lineage>
</organism>
<sequence length="383" mass="44211">MKLMFKKFPFIVLILMFLFSCTSKKEEKTGDPLIAILNSDTPKIKRVMDNLKEHEIQIRYTQIDRQGEDIHFTDFDFQVDSSNYFYPASTVKFPTAVVALEKLNQLDSLNLNTRFYIEGDSIETTFSEVISQIFAVSDNDANNRLVEFLGQDTINATLKRKGVTPVRIWQRLGNLDDNTATKPLIVYENDSTTYMLPSTINTFPKGLKIKHIKKGTGFYEEDSLMAEPFNFSLKNYYPIEAQASLLKRIIFPEKFEEKERFNLSKEQHNFLLKAMRTVPRSAGYNTAEYYDGYCKFFIYGDTKDNIPDHIEIYNKVGFAYGTLTDCAYIKDASNNVEFMVTATLLVNANGVFNDNTYEYDAIGIPFLAELGRQLYNFELNRKQ</sequence>
<comment type="caution">
    <text evidence="3">The sequence shown here is derived from an EMBL/GenBank/DDBJ whole genome shotgun (WGS) entry which is preliminary data.</text>
</comment>
<gene>
    <name evidence="3" type="ORF">D9O36_12190</name>
</gene>
<dbReference type="GO" id="GO:0008800">
    <property type="term" value="F:beta-lactamase activity"/>
    <property type="evidence" value="ECO:0007669"/>
    <property type="project" value="InterPro"/>
</dbReference>
<dbReference type="AlphaFoldDB" id="A0A7X3D2I2"/>